<keyword evidence="3" id="KW-1185">Reference proteome</keyword>
<accession>E2BCY0</accession>
<dbReference type="AlphaFoldDB" id="E2BCY0"/>
<proteinExistence type="predicted"/>
<evidence type="ECO:0000313" key="2">
    <source>
        <dbReference type="EMBL" id="EFN86450.1"/>
    </source>
</evidence>
<feature type="region of interest" description="Disordered" evidence="1">
    <location>
        <begin position="73"/>
        <end position="106"/>
    </location>
</feature>
<feature type="non-terminal residue" evidence="2">
    <location>
        <position position="1"/>
    </location>
</feature>
<protein>
    <submittedName>
        <fullName evidence="2">Uncharacterized protein</fullName>
    </submittedName>
</protein>
<reference evidence="2 3" key="1">
    <citation type="journal article" date="2010" name="Science">
        <title>Genomic comparison of the ants Camponotus floridanus and Harpegnathos saltator.</title>
        <authorList>
            <person name="Bonasio R."/>
            <person name="Zhang G."/>
            <person name="Ye C."/>
            <person name="Mutti N.S."/>
            <person name="Fang X."/>
            <person name="Qin N."/>
            <person name="Donahue G."/>
            <person name="Yang P."/>
            <person name="Li Q."/>
            <person name="Li C."/>
            <person name="Zhang P."/>
            <person name="Huang Z."/>
            <person name="Berger S.L."/>
            <person name="Reinberg D."/>
            <person name="Wang J."/>
            <person name="Liebig J."/>
        </authorList>
    </citation>
    <scope>NUCLEOTIDE SEQUENCE [LARGE SCALE GENOMIC DNA]</scope>
    <source>
        <strain evidence="2 3">R22 G/1</strain>
    </source>
</reference>
<evidence type="ECO:0000256" key="1">
    <source>
        <dbReference type="SAM" id="MobiDB-lite"/>
    </source>
</evidence>
<dbReference type="Proteomes" id="UP000008237">
    <property type="component" value="Unassembled WGS sequence"/>
</dbReference>
<feature type="non-terminal residue" evidence="2">
    <location>
        <position position="106"/>
    </location>
</feature>
<name>E2BCY0_HARSA</name>
<sequence>CIAKLETLYGEWRTLQKHAGRATESHKQKETEFVSKFNDLFDIAHASALDMITIEEDKQFLISQRQKGRPGYMGGIDFKYTRKEKRREEREAKAVARKQSNNNQLA</sequence>
<dbReference type="EMBL" id="GL447456">
    <property type="protein sequence ID" value="EFN86450.1"/>
    <property type="molecule type" value="Genomic_DNA"/>
</dbReference>
<gene>
    <name evidence="2" type="ORF">EAI_00065</name>
</gene>
<organism evidence="3">
    <name type="scientific">Harpegnathos saltator</name>
    <name type="common">Jerdon's jumping ant</name>
    <dbReference type="NCBI Taxonomy" id="610380"/>
    <lineage>
        <taxon>Eukaryota</taxon>
        <taxon>Metazoa</taxon>
        <taxon>Ecdysozoa</taxon>
        <taxon>Arthropoda</taxon>
        <taxon>Hexapoda</taxon>
        <taxon>Insecta</taxon>
        <taxon>Pterygota</taxon>
        <taxon>Neoptera</taxon>
        <taxon>Endopterygota</taxon>
        <taxon>Hymenoptera</taxon>
        <taxon>Apocrita</taxon>
        <taxon>Aculeata</taxon>
        <taxon>Formicoidea</taxon>
        <taxon>Formicidae</taxon>
        <taxon>Ponerinae</taxon>
        <taxon>Ponerini</taxon>
        <taxon>Harpegnathos</taxon>
    </lineage>
</organism>
<dbReference type="OMA" id="MCIAKLE"/>
<dbReference type="InParanoid" id="E2BCY0"/>
<evidence type="ECO:0000313" key="3">
    <source>
        <dbReference type="Proteomes" id="UP000008237"/>
    </source>
</evidence>